<dbReference type="InterPro" id="IPR036236">
    <property type="entry name" value="Znf_C2H2_sf"/>
</dbReference>
<feature type="domain" description="C2H2-type" evidence="6">
    <location>
        <begin position="315"/>
        <end position="342"/>
    </location>
</feature>
<dbReference type="AlphaFoldDB" id="A0AA88I6B8"/>
<comment type="caution">
    <text evidence="7">The sequence shown here is derived from an EMBL/GenBank/DDBJ whole genome shotgun (WGS) entry which is preliminary data.</text>
</comment>
<keyword evidence="8" id="KW-1185">Reference proteome</keyword>
<organism evidence="7 8">
    <name type="scientific">Artemia franciscana</name>
    <name type="common">Brine shrimp</name>
    <name type="synonym">Artemia sanfranciscana</name>
    <dbReference type="NCBI Taxonomy" id="6661"/>
    <lineage>
        <taxon>Eukaryota</taxon>
        <taxon>Metazoa</taxon>
        <taxon>Ecdysozoa</taxon>
        <taxon>Arthropoda</taxon>
        <taxon>Crustacea</taxon>
        <taxon>Branchiopoda</taxon>
        <taxon>Anostraca</taxon>
        <taxon>Artemiidae</taxon>
        <taxon>Artemia</taxon>
    </lineage>
</organism>
<feature type="domain" description="C2H2-type" evidence="6">
    <location>
        <begin position="343"/>
        <end position="371"/>
    </location>
</feature>
<dbReference type="EMBL" id="JAVRJZ010000005">
    <property type="protein sequence ID" value="KAK2722119.1"/>
    <property type="molecule type" value="Genomic_DNA"/>
</dbReference>
<keyword evidence="3" id="KW-0862">Zinc</keyword>
<dbReference type="InterPro" id="IPR013087">
    <property type="entry name" value="Znf_C2H2_type"/>
</dbReference>
<evidence type="ECO:0000259" key="6">
    <source>
        <dbReference type="PROSITE" id="PS50157"/>
    </source>
</evidence>
<evidence type="ECO:0000256" key="3">
    <source>
        <dbReference type="ARBA" id="ARBA00022833"/>
    </source>
</evidence>
<dbReference type="SUPFAM" id="SSF57667">
    <property type="entry name" value="beta-beta-alpha zinc fingers"/>
    <property type="match status" value="5"/>
</dbReference>
<evidence type="ECO:0000313" key="7">
    <source>
        <dbReference type="EMBL" id="KAK2722119.1"/>
    </source>
</evidence>
<dbReference type="InterPro" id="IPR052795">
    <property type="entry name" value="RREB1"/>
</dbReference>
<dbReference type="GO" id="GO:0000978">
    <property type="term" value="F:RNA polymerase II cis-regulatory region sequence-specific DNA binding"/>
    <property type="evidence" value="ECO:0007669"/>
    <property type="project" value="TreeGrafter"/>
</dbReference>
<dbReference type="Pfam" id="PF00096">
    <property type="entry name" value="zf-C2H2"/>
    <property type="match status" value="2"/>
</dbReference>
<feature type="region of interest" description="Disordered" evidence="5">
    <location>
        <begin position="112"/>
        <end position="137"/>
    </location>
</feature>
<dbReference type="FunFam" id="3.30.160.60:FF:001782">
    <property type="entry name" value="Ras-responsive element-binding protein 1a"/>
    <property type="match status" value="1"/>
</dbReference>
<feature type="domain" description="C2H2-type" evidence="6">
    <location>
        <begin position="821"/>
        <end position="844"/>
    </location>
</feature>
<dbReference type="GO" id="GO:0005634">
    <property type="term" value="C:nucleus"/>
    <property type="evidence" value="ECO:0007669"/>
    <property type="project" value="TreeGrafter"/>
</dbReference>
<dbReference type="PROSITE" id="PS50157">
    <property type="entry name" value="ZINC_FINGER_C2H2_2"/>
    <property type="match status" value="6"/>
</dbReference>
<dbReference type="Gene3D" id="3.30.160.60">
    <property type="entry name" value="Classic Zinc Finger"/>
    <property type="match status" value="6"/>
</dbReference>
<dbReference type="Proteomes" id="UP001187531">
    <property type="component" value="Unassembled WGS sequence"/>
</dbReference>
<feature type="domain" description="C2H2-type" evidence="6">
    <location>
        <begin position="617"/>
        <end position="640"/>
    </location>
</feature>
<feature type="region of interest" description="Disordered" evidence="5">
    <location>
        <begin position="233"/>
        <end position="271"/>
    </location>
</feature>
<evidence type="ECO:0000256" key="2">
    <source>
        <dbReference type="ARBA" id="ARBA00022771"/>
    </source>
</evidence>
<feature type="domain" description="C2H2-type" evidence="6">
    <location>
        <begin position="732"/>
        <end position="759"/>
    </location>
</feature>
<dbReference type="PROSITE" id="PS00028">
    <property type="entry name" value="ZINC_FINGER_C2H2_1"/>
    <property type="match status" value="7"/>
</dbReference>
<dbReference type="FunFam" id="3.30.160.60:FF:000446">
    <property type="entry name" value="Zinc finger protein"/>
    <property type="match status" value="1"/>
</dbReference>
<feature type="domain" description="C2H2-type" evidence="6">
    <location>
        <begin position="287"/>
        <end position="314"/>
    </location>
</feature>
<dbReference type="FunFam" id="3.30.160.60:FF:002095">
    <property type="entry name" value="ras-responsive element-binding protein 1"/>
    <property type="match status" value="1"/>
</dbReference>
<evidence type="ECO:0000256" key="4">
    <source>
        <dbReference type="PROSITE-ProRule" id="PRU00042"/>
    </source>
</evidence>
<reference evidence="7" key="1">
    <citation type="submission" date="2023-07" db="EMBL/GenBank/DDBJ databases">
        <title>Chromosome-level genome assembly of Artemia franciscana.</title>
        <authorList>
            <person name="Jo E."/>
        </authorList>
    </citation>
    <scope>NUCLEOTIDE SEQUENCE</scope>
    <source>
        <tissue evidence="7">Whole body</tissue>
    </source>
</reference>
<keyword evidence="1" id="KW-0479">Metal-binding</keyword>
<evidence type="ECO:0000256" key="1">
    <source>
        <dbReference type="ARBA" id="ARBA00022723"/>
    </source>
</evidence>
<dbReference type="GO" id="GO:0008270">
    <property type="term" value="F:zinc ion binding"/>
    <property type="evidence" value="ECO:0007669"/>
    <property type="project" value="UniProtKB-KW"/>
</dbReference>
<feature type="compositionally biased region" description="Polar residues" evidence="5">
    <location>
        <begin position="785"/>
        <end position="796"/>
    </location>
</feature>
<evidence type="ECO:0000313" key="8">
    <source>
        <dbReference type="Proteomes" id="UP001187531"/>
    </source>
</evidence>
<dbReference type="PANTHER" id="PTHR46451:SF1">
    <property type="entry name" value="RAS-RESPONSIVE ELEMENT-BINDING PROTEIN 1"/>
    <property type="match status" value="1"/>
</dbReference>
<dbReference type="FunFam" id="3.30.160.60:FF:001967">
    <property type="entry name" value="Ras-responsive element-binding protein"/>
    <property type="match status" value="1"/>
</dbReference>
<gene>
    <name evidence="7" type="ORF">QYM36_002613</name>
</gene>
<protein>
    <recommendedName>
        <fullName evidence="6">C2H2-type domain-containing protein</fullName>
    </recommendedName>
</protein>
<evidence type="ECO:0000256" key="5">
    <source>
        <dbReference type="SAM" id="MobiDB-lite"/>
    </source>
</evidence>
<accession>A0AA88I6B8</accession>
<proteinExistence type="predicted"/>
<feature type="region of interest" description="Disordered" evidence="5">
    <location>
        <begin position="781"/>
        <end position="811"/>
    </location>
</feature>
<dbReference type="PANTHER" id="PTHR46451">
    <property type="entry name" value="RAS-RESPONSIVE ELEMENT-BINDING PROTEIN 1"/>
    <property type="match status" value="1"/>
</dbReference>
<dbReference type="SMART" id="SM00355">
    <property type="entry name" value="ZnF_C2H2"/>
    <property type="match status" value="10"/>
</dbReference>
<sequence>MENHKKAPLNLMIACSKNQTLNESLTSETRQRGYGSDFSTTERILSNSGRDEKKCLVGARKRKAQKVLKHMVPSDLERSISPEPDTLNIFPPIQGHLDMRLTVCHYDQQRKGSDNLRVSDSEVSSFDGDEARRRSESDELRRYNEYDENRYFCHSHNSSFPNEDQLALHRYLYHQFENIEANFENGAGAFRTLQKMQEYSRLIASTTLRREEHKDLADIPSIISVTSAVTKQNSSPQSFDSAIASPESFAEDSQNLSKADDGDGKEEEGDCDPYAGLLRDMKLRGEFPCRLCEMVFPNLRALKGHNRVHLQAPPYKCNMCPTSSTDKSALIRHMRTHNGDRPFECRICQFAFTTKANCERHLRNLHGKKNREELRAAIIFHTNEEVPGPPPIPPTIPEKKEEMKDYKLTDRYNYRCNICSSVISEMKLREHLSVYHFNFSPDIYSCYQKILPDVEMPPTNDFQEKLRRVPKLEPAETAAVKVLVGFGKELKPTLPVPPKPQHFTVYEDPQTIPLDLSIKSEPPSPVIEKQAPTPVFPFPFFVNPYAKNWNNLSPAQWSGPLDMSGFKKQSIPDQTVPSPIKSPETTADESQDIRLVMKNGILVKKQKQRRYRTERPFECEFCSGRFTLRSNMERHAKQQHPEAWNARMKGKIYESFKTPVLDDDDHDSSAEESDDNLVVDENCRNYEAVHGIPSLDKLEALAKGPTLHNEKEQDKAISDKKKSAYSNAPHRVTCPYCPRRFPWTSSLRRHILTHTGQKPFKCTFCPLWFTTKSNCDRHLARKHSTSSSKKINSTGSDHSDETESHCSSPSSGELGVIESIYLCHICSKTFNEQPVLIQHVQLYHPEAFQTIVSKNDIELDLESPTGCQDEDSESAQEEEPLRRLTCAFCPRSYWSVSEFRLHMEQHSRSEQLASDGSRNFASRAEYQYSEKDHEEMSDFTS</sequence>
<dbReference type="GO" id="GO:0001228">
    <property type="term" value="F:DNA-binding transcription activator activity, RNA polymerase II-specific"/>
    <property type="evidence" value="ECO:0007669"/>
    <property type="project" value="TreeGrafter"/>
</dbReference>
<keyword evidence="2 4" id="KW-0863">Zinc-finger</keyword>
<name>A0AA88I6B8_ARTSF</name>